<dbReference type="Proteomes" id="UP001146793">
    <property type="component" value="Unassembled WGS sequence"/>
</dbReference>
<gene>
    <name evidence="1" type="ORF">M0812_11765</name>
</gene>
<organism evidence="1 2">
    <name type="scientific">Anaeramoeba flamelloides</name>
    <dbReference type="NCBI Taxonomy" id="1746091"/>
    <lineage>
        <taxon>Eukaryota</taxon>
        <taxon>Metamonada</taxon>
        <taxon>Anaeramoebidae</taxon>
        <taxon>Anaeramoeba</taxon>
    </lineage>
</organism>
<accession>A0AAV7ZZJ6</accession>
<sequence length="149" mass="17630">MEGLNVLSEVATERLNININERNKPTLKRKFESVENTAELFSIFSFFDLNFHDLVGLKEITFNSHIFKVGNFVYTFNNDFIFIREILENSLKDQFLLVQKIKFNTKEDCFYFENPREFHLVSPDDFRNIINFIPDPESGYFGNKLDHGE</sequence>
<reference evidence="1" key="1">
    <citation type="submission" date="2022-08" db="EMBL/GenBank/DDBJ databases">
        <title>Novel sulphate-reducing endosymbionts in the free-living metamonad Anaeramoeba.</title>
        <authorList>
            <person name="Jerlstrom-Hultqvist J."/>
            <person name="Cepicka I."/>
            <person name="Gallot-Lavallee L."/>
            <person name="Salas-Leiva D."/>
            <person name="Curtis B.A."/>
            <person name="Zahonova K."/>
            <person name="Pipaliya S."/>
            <person name="Dacks J."/>
            <person name="Roger A.J."/>
        </authorList>
    </citation>
    <scope>NUCLEOTIDE SEQUENCE</scope>
    <source>
        <strain evidence="1">Busselton2</strain>
    </source>
</reference>
<protein>
    <submittedName>
        <fullName evidence="1">Uncharacterized protein</fullName>
    </submittedName>
</protein>
<evidence type="ECO:0000313" key="1">
    <source>
        <dbReference type="EMBL" id="KAJ3445877.1"/>
    </source>
</evidence>
<proteinExistence type="predicted"/>
<name>A0AAV7ZZJ6_9EUKA</name>
<dbReference type="AlphaFoldDB" id="A0AAV7ZZJ6"/>
<comment type="caution">
    <text evidence="1">The sequence shown here is derived from an EMBL/GenBank/DDBJ whole genome shotgun (WGS) entry which is preliminary data.</text>
</comment>
<dbReference type="EMBL" id="JANTQA010000023">
    <property type="protein sequence ID" value="KAJ3445877.1"/>
    <property type="molecule type" value="Genomic_DNA"/>
</dbReference>
<evidence type="ECO:0000313" key="2">
    <source>
        <dbReference type="Proteomes" id="UP001146793"/>
    </source>
</evidence>